<dbReference type="CDD" id="cd22160">
    <property type="entry name" value="F-box_AtFBL13-like"/>
    <property type="match status" value="1"/>
</dbReference>
<reference evidence="3" key="2">
    <citation type="journal article" date="2023" name="Int. J. Mol. Sci.">
        <title>De Novo Assembly and Annotation of 11 Diverse Shrub Willow (Salix) Genomes Reveals Novel Gene Organization in Sex-Linked Regions.</title>
        <authorList>
            <person name="Hyden B."/>
            <person name="Feng K."/>
            <person name="Yates T.B."/>
            <person name="Jawdy S."/>
            <person name="Cereghino C."/>
            <person name="Smart L.B."/>
            <person name="Muchero W."/>
        </authorList>
    </citation>
    <scope>NUCLEOTIDE SEQUENCE [LARGE SCALE GENOMIC DNA]</scope>
    <source>
        <tissue evidence="3">Shoot tip</tissue>
    </source>
</reference>
<gene>
    <name evidence="3" type="ORF">OIU85_022253</name>
</gene>
<feature type="domain" description="At1g61320/AtMIF1 LRR" evidence="2">
    <location>
        <begin position="190"/>
        <end position="377"/>
    </location>
</feature>
<dbReference type="Pfam" id="PF23622">
    <property type="entry name" value="LRR_At1g61320_AtMIF1"/>
    <property type="match status" value="1"/>
</dbReference>
<evidence type="ECO:0000259" key="2">
    <source>
        <dbReference type="Pfam" id="PF23622"/>
    </source>
</evidence>
<dbReference type="Proteomes" id="UP001151529">
    <property type="component" value="Chromosome 11"/>
</dbReference>
<dbReference type="InterPro" id="IPR001810">
    <property type="entry name" value="F-box_dom"/>
</dbReference>
<dbReference type="InterPro" id="IPR032675">
    <property type="entry name" value="LRR_dom_sf"/>
</dbReference>
<organism evidence="3 4">
    <name type="scientific">Salix viminalis</name>
    <name type="common">Common osier</name>
    <name type="synonym">Basket willow</name>
    <dbReference type="NCBI Taxonomy" id="40686"/>
    <lineage>
        <taxon>Eukaryota</taxon>
        <taxon>Viridiplantae</taxon>
        <taxon>Streptophyta</taxon>
        <taxon>Embryophyta</taxon>
        <taxon>Tracheophyta</taxon>
        <taxon>Spermatophyta</taxon>
        <taxon>Magnoliopsida</taxon>
        <taxon>eudicotyledons</taxon>
        <taxon>Gunneridae</taxon>
        <taxon>Pentapetalae</taxon>
        <taxon>rosids</taxon>
        <taxon>fabids</taxon>
        <taxon>Malpighiales</taxon>
        <taxon>Salicaceae</taxon>
        <taxon>Saliceae</taxon>
        <taxon>Salix</taxon>
    </lineage>
</organism>
<proteinExistence type="predicted"/>
<dbReference type="InterPro" id="IPR053781">
    <property type="entry name" value="F-box_AtFBL13-like"/>
</dbReference>
<dbReference type="InterPro" id="IPR055357">
    <property type="entry name" value="LRR_At1g61320_AtMIF1"/>
</dbReference>
<feature type="domain" description="F-box" evidence="1">
    <location>
        <begin position="116"/>
        <end position="152"/>
    </location>
</feature>
<dbReference type="Gene3D" id="1.20.1280.50">
    <property type="match status" value="1"/>
</dbReference>
<dbReference type="OrthoDB" id="830754at2759"/>
<protein>
    <submittedName>
        <fullName evidence="3">F-BOX/RNI/FBD-LIKE DOMAIN PROTEIN</fullName>
    </submittedName>
</protein>
<keyword evidence="4" id="KW-1185">Reference proteome</keyword>
<reference evidence="3" key="1">
    <citation type="submission" date="2022-11" db="EMBL/GenBank/DDBJ databases">
        <authorList>
            <person name="Hyden B.L."/>
            <person name="Feng K."/>
            <person name="Yates T."/>
            <person name="Jawdy S."/>
            <person name="Smart L.B."/>
            <person name="Muchero W."/>
        </authorList>
    </citation>
    <scope>NUCLEOTIDE SEQUENCE</scope>
    <source>
        <tissue evidence="3">Shoot tip</tissue>
    </source>
</reference>
<accession>A0A9Q0U6E4</accession>
<name>A0A9Q0U6E4_SALVM</name>
<evidence type="ECO:0000313" key="4">
    <source>
        <dbReference type="Proteomes" id="UP001151529"/>
    </source>
</evidence>
<dbReference type="Pfam" id="PF00646">
    <property type="entry name" value="F-box"/>
    <property type="match status" value="1"/>
</dbReference>
<evidence type="ECO:0000313" key="3">
    <source>
        <dbReference type="EMBL" id="KAJ6724307.1"/>
    </source>
</evidence>
<dbReference type="InterPro" id="IPR036047">
    <property type="entry name" value="F-box-like_dom_sf"/>
</dbReference>
<dbReference type="Gene3D" id="3.80.10.10">
    <property type="entry name" value="Ribonuclease Inhibitor"/>
    <property type="match status" value="1"/>
</dbReference>
<dbReference type="AlphaFoldDB" id="A0A9Q0U6E4"/>
<dbReference type="PANTHER" id="PTHR34145:SF28">
    <property type="entry name" value="F-BOX DOMAIN-CONTAINING PROTEIN"/>
    <property type="match status" value="1"/>
</dbReference>
<dbReference type="PANTHER" id="PTHR34145">
    <property type="entry name" value="OS02G0105600 PROTEIN"/>
    <property type="match status" value="1"/>
</dbReference>
<dbReference type="EMBL" id="JAPFFL010000005">
    <property type="protein sequence ID" value="KAJ6724307.1"/>
    <property type="molecule type" value="Genomic_DNA"/>
</dbReference>
<dbReference type="SUPFAM" id="SSF81383">
    <property type="entry name" value="F-box domain"/>
    <property type="match status" value="1"/>
</dbReference>
<dbReference type="InterPro" id="IPR053772">
    <property type="entry name" value="At1g61320/At1g61330-like"/>
</dbReference>
<dbReference type="SUPFAM" id="SSF52047">
    <property type="entry name" value="RNI-like"/>
    <property type="match status" value="1"/>
</dbReference>
<evidence type="ECO:0000259" key="1">
    <source>
        <dbReference type="Pfam" id="PF00646"/>
    </source>
</evidence>
<sequence>MFIKWLLQYDFLTSAWQRVHKILFISIWNVYSEWETSSIVFIFPHPGIIRCENSFGSNWSVHGSFHADRETNNLSQESTSLCKISAILHCKKTTATASLNSQTKPFIIMNRNTDRISNLPSSLLIIIASFLPFKEAARTSVLSKQWLNIWRDAMHIQFNETFFVKSDEPEENRKVQREVFINFARQFIANYSQQVIKTLGLACSKPADFLSDIQNILMFASSRDVRELGLDFSDPTWREQALENHQAAFELPLLVYEHGQVLRSLKLFSCSFKVSNFSNFCSLKTLSLGWIKINMGSISAILDSCPLLENLSLKKCWDIENFEISKPGSRLKSLVLEKCDIAYDGVLIEGPKLQFFKFSGNVGEFLLKNQSDLVKAELDFEMETEFDEIGLFLYNLLQDLFAAQVLTVCSVFLQIVPSGDEPLGLQAPIDVRHLILKTALHINEFCGIKFMLRSCPHLEILTIDIVPANILPDYGAPYPFNPHGFWSKDLTAEECVTGTLKAVNVKGFTGMMNELHVLRYLLYSGRAMEELNLYVSGEGGSNGETREFYMGRAQQVLQFNKASRNLNIAVL</sequence>
<comment type="caution">
    <text evidence="3">The sequence shown here is derived from an EMBL/GenBank/DDBJ whole genome shotgun (WGS) entry which is preliminary data.</text>
</comment>